<feature type="transmembrane region" description="Helical" evidence="2">
    <location>
        <begin position="12"/>
        <end position="31"/>
    </location>
</feature>
<keyword evidence="2" id="KW-1133">Transmembrane helix</keyword>
<feature type="transmembrane region" description="Helical" evidence="2">
    <location>
        <begin position="51"/>
        <end position="72"/>
    </location>
</feature>
<dbReference type="Pfam" id="PF06196">
    <property type="entry name" value="DUF997"/>
    <property type="match status" value="1"/>
</dbReference>
<dbReference type="InterPro" id="IPR010398">
    <property type="entry name" value="DUF997"/>
</dbReference>
<dbReference type="RefSeq" id="WP_078715723.1">
    <property type="nucleotide sequence ID" value="NZ_FUYC01000001.1"/>
</dbReference>
<evidence type="ECO:0000313" key="4">
    <source>
        <dbReference type="Proteomes" id="UP000190027"/>
    </source>
</evidence>
<dbReference type="STRING" id="1121449.SAMN02745704_00131"/>
<reference evidence="3 4" key="1">
    <citation type="submission" date="2017-02" db="EMBL/GenBank/DDBJ databases">
        <authorList>
            <person name="Peterson S.W."/>
        </authorList>
    </citation>
    <scope>NUCLEOTIDE SEQUENCE [LARGE SCALE GENOMIC DNA]</scope>
    <source>
        <strain evidence="3 4">DSM 16080</strain>
    </source>
</reference>
<gene>
    <name evidence="3" type="ORF">SAMN02745704_00131</name>
</gene>
<evidence type="ECO:0000256" key="2">
    <source>
        <dbReference type="SAM" id="Phobius"/>
    </source>
</evidence>
<keyword evidence="2" id="KW-0812">Transmembrane</keyword>
<organism evidence="3 4">
    <name type="scientific">Paucidesulfovibrio gracilis DSM 16080</name>
    <dbReference type="NCBI Taxonomy" id="1121449"/>
    <lineage>
        <taxon>Bacteria</taxon>
        <taxon>Pseudomonadati</taxon>
        <taxon>Thermodesulfobacteriota</taxon>
        <taxon>Desulfovibrionia</taxon>
        <taxon>Desulfovibrionales</taxon>
        <taxon>Desulfovibrionaceae</taxon>
        <taxon>Paucidesulfovibrio</taxon>
    </lineage>
</organism>
<proteinExistence type="predicted"/>
<dbReference type="OrthoDB" id="1752893at2"/>
<dbReference type="EMBL" id="FUYC01000001">
    <property type="protein sequence ID" value="SKA71382.1"/>
    <property type="molecule type" value="Genomic_DNA"/>
</dbReference>
<evidence type="ECO:0000256" key="1">
    <source>
        <dbReference type="SAM" id="MobiDB-lite"/>
    </source>
</evidence>
<evidence type="ECO:0000313" key="3">
    <source>
        <dbReference type="EMBL" id="SKA71382.1"/>
    </source>
</evidence>
<sequence>MWKDKRFRQANREALLALAAYGIYFLWWYGFGYGLGDADPDNYTYVFGFPAWFFYSCLLGYPLITLLLWVLVRLFFKDMPLDADPVEESASGVDGGSGTVNPGPCSVQSRAAAPSPAQQHGKAEK</sequence>
<keyword evidence="4" id="KW-1185">Reference proteome</keyword>
<protein>
    <submittedName>
        <fullName evidence="3">Uncharacterized membrane protein YhdT</fullName>
    </submittedName>
</protein>
<feature type="compositionally biased region" description="Low complexity" evidence="1">
    <location>
        <begin position="108"/>
        <end position="119"/>
    </location>
</feature>
<dbReference type="PANTHER" id="PTHR39174:SF1">
    <property type="entry name" value="INNER MEMBRANE PROTEIN"/>
    <property type="match status" value="1"/>
</dbReference>
<dbReference type="Proteomes" id="UP000190027">
    <property type="component" value="Unassembled WGS sequence"/>
</dbReference>
<keyword evidence="2" id="KW-0472">Membrane</keyword>
<dbReference type="AlphaFoldDB" id="A0A1T4W2A6"/>
<feature type="region of interest" description="Disordered" evidence="1">
    <location>
        <begin position="87"/>
        <end position="125"/>
    </location>
</feature>
<name>A0A1T4W2A6_9BACT</name>
<accession>A0A1T4W2A6</accession>
<dbReference type="PANTHER" id="PTHR39174">
    <property type="entry name" value="INNER MEMBRANE PROTEIN-RELATED"/>
    <property type="match status" value="1"/>
</dbReference>